<dbReference type="Pfam" id="PF00172">
    <property type="entry name" value="Zn_clus"/>
    <property type="match status" value="1"/>
</dbReference>
<comment type="subcellular location">
    <subcellularLocation>
        <location evidence="1">Nucleus</location>
    </subcellularLocation>
</comment>
<feature type="compositionally biased region" description="Basic residues" evidence="11">
    <location>
        <begin position="55"/>
        <end position="67"/>
    </location>
</feature>
<evidence type="ECO:0000313" key="14">
    <source>
        <dbReference type="Proteomes" id="UP000623687"/>
    </source>
</evidence>
<dbReference type="AlphaFoldDB" id="A0A8H6ZVC8"/>
<dbReference type="Pfam" id="PF24990">
    <property type="entry name" value="PAS_13"/>
    <property type="match status" value="1"/>
</dbReference>
<dbReference type="SMART" id="SM00066">
    <property type="entry name" value="GAL4"/>
    <property type="match status" value="1"/>
</dbReference>
<dbReference type="GO" id="GO:0005634">
    <property type="term" value="C:nucleus"/>
    <property type="evidence" value="ECO:0007669"/>
    <property type="project" value="UniProtKB-SubCell"/>
</dbReference>
<dbReference type="CDD" id="cd00067">
    <property type="entry name" value="GAL4"/>
    <property type="match status" value="1"/>
</dbReference>
<dbReference type="InterPro" id="IPR036864">
    <property type="entry name" value="Zn2-C6_fun-type_DNA-bd_sf"/>
</dbReference>
<feature type="compositionally biased region" description="Low complexity" evidence="11">
    <location>
        <begin position="284"/>
        <end position="298"/>
    </location>
</feature>
<dbReference type="GeneID" id="59377272"/>
<dbReference type="Gene3D" id="4.10.240.10">
    <property type="entry name" value="Zn(2)-C6 fungal-type DNA-binding domain"/>
    <property type="match status" value="1"/>
</dbReference>
<dbReference type="RefSeq" id="XP_036630605.1">
    <property type="nucleotide sequence ID" value="XM_036776985.1"/>
</dbReference>
<evidence type="ECO:0000256" key="11">
    <source>
        <dbReference type="SAM" id="MobiDB-lite"/>
    </source>
</evidence>
<proteinExistence type="inferred from homology"/>
<dbReference type="InterPro" id="IPR001138">
    <property type="entry name" value="Zn2Cys6_DnaBD"/>
</dbReference>
<evidence type="ECO:0000256" key="8">
    <source>
        <dbReference type="ARBA" id="ARBA00023163"/>
    </source>
</evidence>
<dbReference type="GO" id="GO:0000977">
    <property type="term" value="F:RNA polymerase II transcription regulatory region sequence-specific DNA binding"/>
    <property type="evidence" value="ECO:0007669"/>
    <property type="project" value="TreeGrafter"/>
</dbReference>
<evidence type="ECO:0000256" key="1">
    <source>
        <dbReference type="ARBA" id="ARBA00004123"/>
    </source>
</evidence>
<dbReference type="PANTHER" id="PTHR47659:SF1">
    <property type="entry name" value="TRANSCRIPTION ACTIVATOR OF GLUCONEOGENESIS ERT1"/>
    <property type="match status" value="1"/>
</dbReference>
<evidence type="ECO:0000313" key="13">
    <source>
        <dbReference type="EMBL" id="KAF7428233.1"/>
    </source>
</evidence>
<feature type="region of interest" description="Disordered" evidence="11">
    <location>
        <begin position="147"/>
        <end position="178"/>
    </location>
</feature>
<dbReference type="GO" id="GO:0000981">
    <property type="term" value="F:DNA-binding transcription factor activity, RNA polymerase II-specific"/>
    <property type="evidence" value="ECO:0007669"/>
    <property type="project" value="InterPro"/>
</dbReference>
<keyword evidence="3" id="KW-0312">Gluconeogenesis</keyword>
<dbReference type="GO" id="GO:0008270">
    <property type="term" value="F:zinc ion binding"/>
    <property type="evidence" value="ECO:0007669"/>
    <property type="project" value="InterPro"/>
</dbReference>
<evidence type="ECO:0000256" key="2">
    <source>
        <dbReference type="ARBA" id="ARBA00010855"/>
    </source>
</evidence>
<evidence type="ECO:0000256" key="5">
    <source>
        <dbReference type="ARBA" id="ARBA00022833"/>
    </source>
</evidence>
<dbReference type="InterPro" id="IPR056751">
    <property type="entry name" value="PAS_13"/>
</dbReference>
<keyword evidence="5" id="KW-0862">Zinc</keyword>
<evidence type="ECO:0000259" key="12">
    <source>
        <dbReference type="PROSITE" id="PS50048"/>
    </source>
</evidence>
<dbReference type="GO" id="GO:0006094">
    <property type="term" value="P:gluconeogenesis"/>
    <property type="evidence" value="ECO:0007669"/>
    <property type="project" value="UniProtKB-KW"/>
</dbReference>
<keyword evidence="4" id="KW-0479">Metal-binding</keyword>
<gene>
    <name evidence="13" type="primary">ERT1</name>
    <name evidence="13" type="ORF">PC9H_007454</name>
</gene>
<feature type="compositionally biased region" description="Polar residues" evidence="11">
    <location>
        <begin position="314"/>
        <end position="323"/>
    </location>
</feature>
<comment type="caution">
    <text evidence="13">The sequence shown here is derived from an EMBL/GenBank/DDBJ whole genome shotgun (WGS) entry which is preliminary data.</text>
</comment>
<reference evidence="13" key="1">
    <citation type="submission" date="2019-07" db="EMBL/GenBank/DDBJ databases">
        <authorList>
            <person name="Palmer J.M."/>
        </authorList>
    </citation>
    <scope>NUCLEOTIDE SEQUENCE</scope>
    <source>
        <strain evidence="13">PC9</strain>
    </source>
</reference>
<evidence type="ECO:0000256" key="6">
    <source>
        <dbReference type="ARBA" id="ARBA00023015"/>
    </source>
</evidence>
<feature type="region of interest" description="Disordered" evidence="11">
    <location>
        <begin position="41"/>
        <end position="96"/>
    </location>
</feature>
<accession>A0A8H6ZVC8</accession>
<dbReference type="PANTHER" id="PTHR47659">
    <property type="entry name" value="ZN(II)2CYS6 TRANSCRIPTION FACTOR (EUROFUNG)-RELATED"/>
    <property type="match status" value="1"/>
</dbReference>
<feature type="compositionally biased region" description="Low complexity" evidence="11">
    <location>
        <begin position="151"/>
        <end position="170"/>
    </location>
</feature>
<evidence type="ECO:0000256" key="10">
    <source>
        <dbReference type="ARBA" id="ARBA00040903"/>
    </source>
</evidence>
<dbReference type="OrthoDB" id="2538135at2759"/>
<organism evidence="13 14">
    <name type="scientific">Pleurotus ostreatus</name>
    <name type="common">Oyster mushroom</name>
    <name type="synonym">White-rot fungus</name>
    <dbReference type="NCBI Taxonomy" id="5322"/>
    <lineage>
        <taxon>Eukaryota</taxon>
        <taxon>Fungi</taxon>
        <taxon>Dikarya</taxon>
        <taxon>Basidiomycota</taxon>
        <taxon>Agaricomycotina</taxon>
        <taxon>Agaricomycetes</taxon>
        <taxon>Agaricomycetidae</taxon>
        <taxon>Agaricales</taxon>
        <taxon>Pleurotineae</taxon>
        <taxon>Pleurotaceae</taxon>
        <taxon>Pleurotus</taxon>
    </lineage>
</organism>
<keyword evidence="8" id="KW-0804">Transcription</keyword>
<comment type="similarity">
    <text evidence="2">Belongs to the ERT1/acuK family.</text>
</comment>
<evidence type="ECO:0000256" key="7">
    <source>
        <dbReference type="ARBA" id="ARBA00023125"/>
    </source>
</evidence>
<dbReference type="GO" id="GO:0009267">
    <property type="term" value="P:cellular response to starvation"/>
    <property type="evidence" value="ECO:0007669"/>
    <property type="project" value="TreeGrafter"/>
</dbReference>
<keyword evidence="9" id="KW-0539">Nucleus</keyword>
<feature type="domain" description="Zn(2)-C6 fungal-type" evidence="12">
    <location>
        <begin position="97"/>
        <end position="128"/>
    </location>
</feature>
<dbReference type="PROSITE" id="PS50048">
    <property type="entry name" value="ZN2_CY6_FUNGAL_2"/>
    <property type="match status" value="1"/>
</dbReference>
<keyword evidence="6" id="KW-0805">Transcription regulation</keyword>
<dbReference type="Proteomes" id="UP000623687">
    <property type="component" value="Unassembled WGS sequence"/>
</dbReference>
<dbReference type="EMBL" id="JACETU010000005">
    <property type="protein sequence ID" value="KAF7428233.1"/>
    <property type="molecule type" value="Genomic_DNA"/>
</dbReference>
<feature type="compositionally biased region" description="Low complexity" evidence="11">
    <location>
        <begin position="237"/>
        <end position="248"/>
    </location>
</feature>
<feature type="region of interest" description="Disordered" evidence="11">
    <location>
        <begin position="1"/>
        <end position="26"/>
    </location>
</feature>
<feature type="compositionally biased region" description="Low complexity" evidence="11">
    <location>
        <begin position="357"/>
        <end position="383"/>
    </location>
</feature>
<dbReference type="VEuPathDB" id="FungiDB:PC9H_007454"/>
<feature type="compositionally biased region" description="Pro residues" evidence="11">
    <location>
        <begin position="1"/>
        <end position="22"/>
    </location>
</feature>
<dbReference type="SUPFAM" id="SSF57701">
    <property type="entry name" value="Zn2/Cys6 DNA-binding domain"/>
    <property type="match status" value="1"/>
</dbReference>
<evidence type="ECO:0000256" key="9">
    <source>
        <dbReference type="ARBA" id="ARBA00023242"/>
    </source>
</evidence>
<keyword evidence="14" id="KW-1185">Reference proteome</keyword>
<evidence type="ECO:0000256" key="4">
    <source>
        <dbReference type="ARBA" id="ARBA00022723"/>
    </source>
</evidence>
<name>A0A8H6ZVC8_PLEOS</name>
<evidence type="ECO:0000256" key="3">
    <source>
        <dbReference type="ARBA" id="ARBA00022432"/>
    </source>
</evidence>
<dbReference type="InterPro" id="IPR050335">
    <property type="entry name" value="ERT1_acuK_gluconeogen_tf"/>
</dbReference>
<feature type="region of interest" description="Disordered" evidence="11">
    <location>
        <begin position="208"/>
        <end position="384"/>
    </location>
</feature>
<keyword evidence="7" id="KW-0238">DNA-binding</keyword>
<sequence>MSLPPPIPPPHLPRPQAAPAPPSASSLTMPIAVAPAYINPSDVHNAHAGPSSSPPKKKPIQPIKRKRTDTPDDTAGDAAAQQRKNRDGPKKKKANRACFHCQKAHLTCDDSRPCQRCIKRGIASNCTEGLRKKAKYLLDEEELDQLKRNKSAAPEGSSEPPSSTVPPAESFPQNDPMFNVTFDPNFPFGSEAANLEYSILSAILGNPSPGDSAHSPPAPQPAGNFSSWTNDSLAYPSSNTTGTTYGSSFPDASLSNLPSTANTDSLSPSQPTFAPFATPQAKESPQTSYAQSYTSSQSLHPLQPRYPLPADYSRSPSISTPSTVFPRPDPKDPGLLSPLAANASPISTSSVPPGLASVSTDTPTPSTPSSSLALPSSSSQLQSINDSVTTPYDYTEGYHFLMKHLPSRFEKNDILRIVRALAIFRPSLIALQMPLSLDDEIFVEKCFQRSLLEMEKLISYSGTPTVVWRRTGEICLVAPEFCMLTEWPMDELVDRKSKKYIYELFENQSVVEYWENFASHAFENTTQSVYSHCVLLKPDGAPVPTTFCFSIRRDLFDLPSMVIASVASLSVALLSLCFSSLPPPPPSLHLPPGCLMRSHVLAPTPTPTHMRADVGPGENLVRSVLSLKLL</sequence>
<feature type="compositionally biased region" description="Polar residues" evidence="11">
    <location>
        <begin position="253"/>
        <end position="272"/>
    </location>
</feature>
<feature type="compositionally biased region" description="Polar residues" evidence="11">
    <location>
        <begin position="223"/>
        <end position="236"/>
    </location>
</feature>
<protein>
    <recommendedName>
        <fullName evidence="10">Transcription activator of gluconeogenesis ERT1</fullName>
    </recommendedName>
</protein>